<evidence type="ECO:0000256" key="1">
    <source>
        <dbReference type="ARBA" id="ARBA00022676"/>
    </source>
</evidence>
<dbReference type="GO" id="GO:0005975">
    <property type="term" value="P:carbohydrate metabolic process"/>
    <property type="evidence" value="ECO:0007669"/>
    <property type="project" value="InterPro"/>
</dbReference>
<dbReference type="CDD" id="cd11301">
    <property type="entry name" value="Fut1_Fut2_like"/>
    <property type="match status" value="1"/>
</dbReference>
<evidence type="ECO:0000256" key="2">
    <source>
        <dbReference type="ARBA" id="ARBA00022679"/>
    </source>
</evidence>
<dbReference type="Pfam" id="PF01531">
    <property type="entry name" value="Glyco_transf_11"/>
    <property type="match status" value="1"/>
</dbReference>
<organism evidence="3 4">
    <name type="scientific">Polaribacter sejongensis</name>
    <dbReference type="NCBI Taxonomy" id="985043"/>
    <lineage>
        <taxon>Bacteria</taxon>
        <taxon>Pseudomonadati</taxon>
        <taxon>Bacteroidota</taxon>
        <taxon>Flavobacteriia</taxon>
        <taxon>Flavobacteriales</taxon>
        <taxon>Flavobacteriaceae</taxon>
    </lineage>
</organism>
<evidence type="ECO:0000313" key="3">
    <source>
        <dbReference type="EMBL" id="MDN3618937.1"/>
    </source>
</evidence>
<dbReference type="EMBL" id="JAUFQH010000004">
    <property type="protein sequence ID" value="MDN3618937.1"/>
    <property type="molecule type" value="Genomic_DNA"/>
</dbReference>
<gene>
    <name evidence="3" type="ORF">QWY81_05625</name>
</gene>
<reference evidence="3 4" key="1">
    <citation type="journal article" date="2014" name="Int. J. Syst. Evol. Microbiol.">
        <title>Complete genome sequence of Corynebacterium casei LMG S-19264T (=DSM 44701T), isolated from a smear-ripened cheese.</title>
        <authorList>
            <consortium name="US DOE Joint Genome Institute (JGI-PGF)"/>
            <person name="Walter F."/>
            <person name="Albersmeier A."/>
            <person name="Kalinowski J."/>
            <person name="Ruckert C."/>
        </authorList>
    </citation>
    <scope>NUCLEOTIDE SEQUENCE [LARGE SCALE GENOMIC DNA]</scope>
    <source>
        <strain evidence="3 4">CECT 8670</strain>
    </source>
</reference>
<dbReference type="RefSeq" id="WP_261973583.1">
    <property type="nucleotide sequence ID" value="NZ_CP103460.1"/>
</dbReference>
<dbReference type="PANTHER" id="PTHR11927:SF9">
    <property type="entry name" value="L-FUCOSYLTRANSFERASE"/>
    <property type="match status" value="1"/>
</dbReference>
<keyword evidence="1" id="KW-0328">Glycosyltransferase</keyword>
<proteinExistence type="predicted"/>
<protein>
    <submittedName>
        <fullName evidence="3">Alpha-1,2-fucosyltransferase</fullName>
    </submittedName>
</protein>
<dbReference type="GO" id="GO:0016020">
    <property type="term" value="C:membrane"/>
    <property type="evidence" value="ECO:0007669"/>
    <property type="project" value="InterPro"/>
</dbReference>
<dbReference type="GO" id="GO:0008107">
    <property type="term" value="F:galactoside 2-alpha-L-fucosyltransferase activity"/>
    <property type="evidence" value="ECO:0007669"/>
    <property type="project" value="InterPro"/>
</dbReference>
<accession>A0AAJ1QVQ0</accession>
<dbReference type="PANTHER" id="PTHR11927">
    <property type="entry name" value="GALACTOSIDE 2-L-FUCOSYLTRANSFERASE"/>
    <property type="match status" value="1"/>
</dbReference>
<keyword evidence="2" id="KW-0808">Transferase</keyword>
<evidence type="ECO:0000313" key="4">
    <source>
        <dbReference type="Proteomes" id="UP001228636"/>
    </source>
</evidence>
<dbReference type="Proteomes" id="UP001228636">
    <property type="component" value="Unassembled WGS sequence"/>
</dbReference>
<dbReference type="AlphaFoldDB" id="A0AAJ1QVQ0"/>
<name>A0AAJ1QVQ0_9FLAO</name>
<sequence>MTNYKITFSRLGSKGRLGNQLFQIASTIGMAKKNSFDYCFPKWEYSKYFEFDLKECFIDNKTFIKVREEKFEVYDWKLLNNKNINLDGWLQSEKYFDLKLTKKIFKFESIFLEKIKKEHIHFFDKKNILISVRRGDFVNHPYFYQVGFKFYIKALFNFFPDWKSRNIIFMSDDIKYCKKYYSFLKNSFFIEDLSDIEQIALGTLCDDYIISNSTFSWWIAWLGENKNTKIIRPKQNFRGEFLKKNDDKDFFPEQWIKFDDKTVLLEPKLYLVNIKIIIHDLIFDFNFYRKKYFYKFKQFIKKIIKYK</sequence>
<comment type="caution">
    <text evidence="3">The sequence shown here is derived from an EMBL/GenBank/DDBJ whole genome shotgun (WGS) entry which is preliminary data.</text>
</comment>
<dbReference type="InterPro" id="IPR002516">
    <property type="entry name" value="Glyco_trans_11"/>
</dbReference>